<reference evidence="2 3" key="1">
    <citation type="submission" date="2018-06" db="EMBL/GenBank/DDBJ databases">
        <title>Genomic Encyclopedia of Archaeal and Bacterial Type Strains, Phase II (KMG-II): from individual species to whole genera.</title>
        <authorList>
            <person name="Goeker M."/>
        </authorList>
    </citation>
    <scope>NUCLEOTIDE SEQUENCE [LARGE SCALE GENOMIC DNA]</scope>
    <source>
        <strain evidence="2 3">ATCC BAA-1881</strain>
    </source>
</reference>
<keyword evidence="3" id="KW-1185">Reference proteome</keyword>
<dbReference type="EMBL" id="QKUF01000010">
    <property type="protein sequence ID" value="PZW28387.1"/>
    <property type="molecule type" value="Genomic_DNA"/>
</dbReference>
<dbReference type="RefSeq" id="WP_111323528.1">
    <property type="nucleotide sequence ID" value="NZ_BIFX01000001.1"/>
</dbReference>
<comment type="caution">
    <text evidence="2">The sequence shown here is derived from an EMBL/GenBank/DDBJ whole genome shotgun (WGS) entry which is preliminary data.</text>
</comment>
<evidence type="ECO:0000256" key="1">
    <source>
        <dbReference type="SAM" id="Phobius"/>
    </source>
</evidence>
<keyword evidence="1" id="KW-0472">Membrane</keyword>
<evidence type="ECO:0000313" key="3">
    <source>
        <dbReference type="Proteomes" id="UP000248806"/>
    </source>
</evidence>
<gene>
    <name evidence="2" type="ORF">EI42_03141</name>
</gene>
<dbReference type="AlphaFoldDB" id="A0A326U763"/>
<dbReference type="Proteomes" id="UP000248806">
    <property type="component" value="Unassembled WGS sequence"/>
</dbReference>
<keyword evidence="1" id="KW-0812">Transmembrane</keyword>
<evidence type="ECO:0000313" key="2">
    <source>
        <dbReference type="EMBL" id="PZW28387.1"/>
    </source>
</evidence>
<organism evidence="2 3">
    <name type="scientific">Thermosporothrix hazakensis</name>
    <dbReference type="NCBI Taxonomy" id="644383"/>
    <lineage>
        <taxon>Bacteria</taxon>
        <taxon>Bacillati</taxon>
        <taxon>Chloroflexota</taxon>
        <taxon>Ktedonobacteria</taxon>
        <taxon>Ktedonobacterales</taxon>
        <taxon>Thermosporotrichaceae</taxon>
        <taxon>Thermosporothrix</taxon>
    </lineage>
</organism>
<name>A0A326U763_THEHA</name>
<feature type="transmembrane region" description="Helical" evidence="1">
    <location>
        <begin position="64"/>
        <end position="84"/>
    </location>
</feature>
<accession>A0A326U763</accession>
<feature type="transmembrane region" description="Helical" evidence="1">
    <location>
        <begin position="33"/>
        <end position="52"/>
    </location>
</feature>
<protein>
    <submittedName>
        <fullName evidence="2">Uncharacterized protein</fullName>
    </submittedName>
</protein>
<proteinExistence type="predicted"/>
<keyword evidence="1" id="KW-1133">Transmembrane helix</keyword>
<sequence>MKEESPPFWPGECQFFSGFQGLSFASPDIATSWLAGITIEAVTLASIFSAAAKFRRGDRKGFRVAMTISGALMAISILCQYVYLQVEYQAGRISVASGESIPLLSALVGENLQGHDLLFLIRSLSFHIAEIACTFLAGGPAKPSVERLLQEAQQQMLLNMTGVVTKRMPEILPVEETKQEVAELPAPPDNIVPLRPRETRKRVRSEEEVRDLFLEYFERGKFPEDVGENLRKYYTRTYIKPTGAKHQKYLAWKAEYEKEARPH</sequence>